<keyword evidence="7" id="KW-1185">Reference proteome</keyword>
<organism evidence="6 7">
    <name type="scientific">Modicella reniformis</name>
    <dbReference type="NCBI Taxonomy" id="1440133"/>
    <lineage>
        <taxon>Eukaryota</taxon>
        <taxon>Fungi</taxon>
        <taxon>Fungi incertae sedis</taxon>
        <taxon>Mucoromycota</taxon>
        <taxon>Mortierellomycotina</taxon>
        <taxon>Mortierellomycetes</taxon>
        <taxon>Mortierellales</taxon>
        <taxon>Mortierellaceae</taxon>
        <taxon>Modicella</taxon>
    </lineage>
</organism>
<evidence type="ECO:0000313" key="6">
    <source>
        <dbReference type="EMBL" id="KAF9921369.1"/>
    </source>
</evidence>
<dbReference type="InterPro" id="IPR003689">
    <property type="entry name" value="ZIP"/>
</dbReference>
<accession>A0A9P6LRN7</accession>
<evidence type="ECO:0000256" key="1">
    <source>
        <dbReference type="ARBA" id="ARBA00004141"/>
    </source>
</evidence>
<dbReference type="Pfam" id="PF02535">
    <property type="entry name" value="Zip"/>
    <property type="match status" value="1"/>
</dbReference>
<comment type="caution">
    <text evidence="6">The sequence shown here is derived from an EMBL/GenBank/DDBJ whole genome shotgun (WGS) entry which is preliminary data.</text>
</comment>
<sequence length="238" mass="25807">MHWIEFIAVEHNHQRMREVETKAQAATVERESSLKEEDSHSGRNIIHTVDLGGLGATGIVGAPCPGHAITVVDDAICRDALCSSSVSCCIEDHSSSSSFTAEEVDRSDHIKDTPTARNSLSSLLTDDSTTPSVRTYGSIHHHTTTTTNNNKRTSTQVLVRDVSTSTEDNHHHHHYPEIGHSHAHGLELLGDSQRKISTYILEAGVAAHSIIIGISLGVSSGAEFTSLLTALAFHQFFE</sequence>
<keyword evidence="4" id="KW-0472">Membrane</keyword>
<dbReference type="GO" id="GO:0016020">
    <property type="term" value="C:membrane"/>
    <property type="evidence" value="ECO:0007669"/>
    <property type="project" value="UniProtKB-SubCell"/>
</dbReference>
<name>A0A9P6LRN7_9FUNG</name>
<dbReference type="AlphaFoldDB" id="A0A9P6LRN7"/>
<dbReference type="Proteomes" id="UP000749646">
    <property type="component" value="Unassembled WGS sequence"/>
</dbReference>
<evidence type="ECO:0000256" key="4">
    <source>
        <dbReference type="ARBA" id="ARBA00023136"/>
    </source>
</evidence>
<feature type="compositionally biased region" description="Basic and acidic residues" evidence="5">
    <location>
        <begin position="103"/>
        <end position="114"/>
    </location>
</feature>
<evidence type="ECO:0000256" key="5">
    <source>
        <dbReference type="SAM" id="MobiDB-lite"/>
    </source>
</evidence>
<gene>
    <name evidence="6" type="primary">ZRT1</name>
    <name evidence="6" type="ORF">BGZ65_010407</name>
</gene>
<feature type="compositionally biased region" description="Low complexity" evidence="5">
    <location>
        <begin position="119"/>
        <end position="130"/>
    </location>
</feature>
<proteinExistence type="predicted"/>
<evidence type="ECO:0000313" key="7">
    <source>
        <dbReference type="Proteomes" id="UP000749646"/>
    </source>
</evidence>
<evidence type="ECO:0000256" key="2">
    <source>
        <dbReference type="ARBA" id="ARBA00022692"/>
    </source>
</evidence>
<dbReference type="GO" id="GO:0046873">
    <property type="term" value="F:metal ion transmembrane transporter activity"/>
    <property type="evidence" value="ECO:0007669"/>
    <property type="project" value="InterPro"/>
</dbReference>
<feature type="region of interest" description="Disordered" evidence="5">
    <location>
        <begin position="99"/>
        <end position="132"/>
    </location>
</feature>
<feature type="non-terminal residue" evidence="6">
    <location>
        <position position="238"/>
    </location>
</feature>
<protein>
    <submittedName>
        <fullName evidence="6">High-affinity Zn(2+) transporter zrt1</fullName>
    </submittedName>
</protein>
<comment type="subcellular location">
    <subcellularLocation>
        <location evidence="1">Membrane</location>
        <topology evidence="1">Multi-pass membrane protein</topology>
    </subcellularLocation>
</comment>
<keyword evidence="2" id="KW-0812">Transmembrane</keyword>
<reference evidence="6" key="1">
    <citation type="journal article" date="2020" name="Fungal Divers.">
        <title>Resolving the Mortierellaceae phylogeny through synthesis of multi-gene phylogenetics and phylogenomics.</title>
        <authorList>
            <person name="Vandepol N."/>
            <person name="Liber J."/>
            <person name="Desiro A."/>
            <person name="Na H."/>
            <person name="Kennedy M."/>
            <person name="Barry K."/>
            <person name="Grigoriev I.V."/>
            <person name="Miller A.N."/>
            <person name="O'Donnell K."/>
            <person name="Stajich J.E."/>
            <person name="Bonito G."/>
        </authorList>
    </citation>
    <scope>NUCLEOTIDE SEQUENCE</scope>
    <source>
        <strain evidence="6">MES-2147</strain>
    </source>
</reference>
<evidence type="ECO:0000256" key="3">
    <source>
        <dbReference type="ARBA" id="ARBA00022989"/>
    </source>
</evidence>
<dbReference type="OrthoDB" id="448280at2759"/>
<dbReference type="EMBL" id="JAAAHW010011042">
    <property type="protein sequence ID" value="KAF9921369.1"/>
    <property type="molecule type" value="Genomic_DNA"/>
</dbReference>
<keyword evidence="3" id="KW-1133">Transmembrane helix</keyword>